<gene>
    <name evidence="4" type="ORF">I0Q91_09065</name>
</gene>
<keyword evidence="5" id="KW-1185">Reference proteome</keyword>
<dbReference type="Pfam" id="PF00440">
    <property type="entry name" value="TetR_N"/>
    <property type="match status" value="1"/>
</dbReference>
<dbReference type="RefSeq" id="WP_270454188.1">
    <property type="nucleotide sequence ID" value="NZ_JADPIE010000004.1"/>
</dbReference>
<dbReference type="InterPro" id="IPR009057">
    <property type="entry name" value="Homeodomain-like_sf"/>
</dbReference>
<name>A0A931ASS3_9FIRM</name>
<feature type="domain" description="HTH tetR-type" evidence="3">
    <location>
        <begin position="12"/>
        <end position="72"/>
    </location>
</feature>
<sequence>MIKFNKKDIKKVRTIKVFIDAAYQIIEEEGIEKVTIRKVAKIAGYNSATIYNYFDNCNQLIFFASIRFMEDYVKEMPEYIAQGDNELEKLILMWECFCYHSFKKPKIYYAIFADDIGGKPGNLVKNYYKLFPEDLGSPPEELIPMLMETDLSKRTSIAMKPSIEAGFIPEESASELDEAIRLIYHGMLSLIIHNRIECEPEKATSQVMKHINRVLKTANIDL</sequence>
<evidence type="ECO:0000256" key="1">
    <source>
        <dbReference type="ARBA" id="ARBA00023125"/>
    </source>
</evidence>
<feature type="DNA-binding region" description="H-T-H motif" evidence="2">
    <location>
        <begin position="35"/>
        <end position="54"/>
    </location>
</feature>
<dbReference type="InterPro" id="IPR001647">
    <property type="entry name" value="HTH_TetR"/>
</dbReference>
<dbReference type="PRINTS" id="PR00455">
    <property type="entry name" value="HTHTETR"/>
</dbReference>
<dbReference type="Gene3D" id="1.10.357.10">
    <property type="entry name" value="Tetracycline Repressor, domain 2"/>
    <property type="match status" value="1"/>
</dbReference>
<organism evidence="4 5">
    <name type="scientific">Halonatronomonas betaini</name>
    <dbReference type="NCBI Taxonomy" id="2778430"/>
    <lineage>
        <taxon>Bacteria</taxon>
        <taxon>Bacillati</taxon>
        <taxon>Bacillota</taxon>
        <taxon>Clostridia</taxon>
        <taxon>Halanaerobiales</taxon>
        <taxon>Halarsenatibacteraceae</taxon>
        <taxon>Halonatronomonas</taxon>
    </lineage>
</organism>
<accession>A0A931ASS3</accession>
<evidence type="ECO:0000313" key="4">
    <source>
        <dbReference type="EMBL" id="MBF8437226.1"/>
    </source>
</evidence>
<comment type="caution">
    <text evidence="4">The sequence shown here is derived from an EMBL/GenBank/DDBJ whole genome shotgun (WGS) entry which is preliminary data.</text>
</comment>
<dbReference type="AlphaFoldDB" id="A0A931ASS3"/>
<protein>
    <submittedName>
        <fullName evidence="4">TetR/AcrR family transcriptional regulator</fullName>
    </submittedName>
</protein>
<dbReference type="SUPFAM" id="SSF46689">
    <property type="entry name" value="Homeodomain-like"/>
    <property type="match status" value="1"/>
</dbReference>
<dbReference type="Proteomes" id="UP000621436">
    <property type="component" value="Unassembled WGS sequence"/>
</dbReference>
<dbReference type="PROSITE" id="PS50977">
    <property type="entry name" value="HTH_TETR_2"/>
    <property type="match status" value="1"/>
</dbReference>
<proteinExistence type="predicted"/>
<dbReference type="EMBL" id="JADPIE010000004">
    <property type="protein sequence ID" value="MBF8437226.1"/>
    <property type="molecule type" value="Genomic_DNA"/>
</dbReference>
<keyword evidence="1 2" id="KW-0238">DNA-binding</keyword>
<evidence type="ECO:0000259" key="3">
    <source>
        <dbReference type="PROSITE" id="PS50977"/>
    </source>
</evidence>
<dbReference type="GO" id="GO:0003677">
    <property type="term" value="F:DNA binding"/>
    <property type="evidence" value="ECO:0007669"/>
    <property type="project" value="UniProtKB-UniRule"/>
</dbReference>
<reference evidence="4" key="1">
    <citation type="submission" date="2020-11" db="EMBL/GenBank/DDBJ databases">
        <title>Halonatronomonas betainensis gen. nov., sp. nov. a novel haloalkaliphilic representative of the family Halanaerobiacae capable of betaine degradation.</title>
        <authorList>
            <person name="Boltyanskaya Y."/>
            <person name="Kevbrin V."/>
            <person name="Detkova E."/>
            <person name="Grouzdev D.S."/>
            <person name="Koziaeva V."/>
            <person name="Zhilina T."/>
        </authorList>
    </citation>
    <scope>NUCLEOTIDE SEQUENCE</scope>
    <source>
        <strain evidence="4">Z-7014</strain>
    </source>
</reference>
<evidence type="ECO:0000256" key="2">
    <source>
        <dbReference type="PROSITE-ProRule" id="PRU00335"/>
    </source>
</evidence>
<evidence type="ECO:0000313" key="5">
    <source>
        <dbReference type="Proteomes" id="UP000621436"/>
    </source>
</evidence>